<keyword evidence="2" id="KW-1185">Reference proteome</keyword>
<keyword evidence="1" id="KW-0645">Protease</keyword>
<dbReference type="GO" id="GO:0004175">
    <property type="term" value="F:endopeptidase activity"/>
    <property type="evidence" value="ECO:0007669"/>
    <property type="project" value="TreeGrafter"/>
</dbReference>
<dbReference type="Gene3D" id="3.40.50.1450">
    <property type="entry name" value="HybD-like"/>
    <property type="match status" value="1"/>
</dbReference>
<dbReference type="AlphaFoldDB" id="A0A6H1TYS1"/>
<proteinExistence type="predicted"/>
<dbReference type="SUPFAM" id="SSF53163">
    <property type="entry name" value="HybD-like"/>
    <property type="match status" value="1"/>
</dbReference>
<gene>
    <name evidence="1" type="ORF">HCG48_12800</name>
</gene>
<keyword evidence="1" id="KW-0378">Hydrolase</keyword>
<protein>
    <submittedName>
        <fullName evidence="1">Hydrogenase maturation protease</fullName>
    </submittedName>
</protein>
<dbReference type="CDD" id="cd06066">
    <property type="entry name" value="H2MP_NAD-link-bidir"/>
    <property type="match status" value="1"/>
</dbReference>
<dbReference type="EMBL" id="CP051167">
    <property type="protein sequence ID" value="QIZ71356.1"/>
    <property type="molecule type" value="Genomic_DNA"/>
</dbReference>
<dbReference type="PANTHER" id="PTHR30302">
    <property type="entry name" value="HYDROGENASE 1 MATURATION PROTEASE"/>
    <property type="match status" value="1"/>
</dbReference>
<accession>A0A6H1TYS1</accession>
<dbReference type="InterPro" id="IPR000671">
    <property type="entry name" value="Peptidase_A31"/>
</dbReference>
<dbReference type="GO" id="GO:0016485">
    <property type="term" value="P:protein processing"/>
    <property type="evidence" value="ECO:0007669"/>
    <property type="project" value="TreeGrafter"/>
</dbReference>
<dbReference type="KEGG" id="oxy:HCG48_12800"/>
<name>A0A6H1TYS1_9CYAN</name>
<sequence>MQISIVGYGNTLRGDDGVGQKIAQIIESWNLPDVRSLALHQLTPELAEELARVDLAVFVDAYPAQNNTERVKVAEIAPGGDRVNSPSLGHTGDPRWILGLAQTLYGSCPEAWWILVPGWDFNFGDRLCENCDRAATEAIHIIETLLRDREDNSCTKSV</sequence>
<reference evidence="1 2" key="1">
    <citation type="submission" date="2020-04" db="EMBL/GenBank/DDBJ databases">
        <authorList>
            <person name="Basu S."/>
            <person name="Maruthanayagam V."/>
            <person name="Chakraborty S."/>
            <person name="Pramanik A."/>
            <person name="Mukherjee J."/>
            <person name="Brink B."/>
        </authorList>
    </citation>
    <scope>NUCLEOTIDE SEQUENCE [LARGE SCALE GENOMIC DNA]</scope>
    <source>
        <strain evidence="1 2">AP17</strain>
    </source>
</reference>
<organism evidence="1 2">
    <name type="scientific">Oxynema aestuarii AP17</name>
    <dbReference type="NCBI Taxonomy" id="2064643"/>
    <lineage>
        <taxon>Bacteria</taxon>
        <taxon>Bacillati</taxon>
        <taxon>Cyanobacteriota</taxon>
        <taxon>Cyanophyceae</taxon>
        <taxon>Oscillatoriophycideae</taxon>
        <taxon>Oscillatoriales</taxon>
        <taxon>Oscillatoriaceae</taxon>
        <taxon>Oxynema</taxon>
        <taxon>Oxynema aestuarii</taxon>
    </lineage>
</organism>
<dbReference type="InterPro" id="IPR023430">
    <property type="entry name" value="Pept_HybD-like_dom_sf"/>
</dbReference>
<dbReference type="RefSeq" id="WP_168569509.1">
    <property type="nucleotide sequence ID" value="NZ_CP051167.1"/>
</dbReference>
<evidence type="ECO:0000313" key="2">
    <source>
        <dbReference type="Proteomes" id="UP000500857"/>
    </source>
</evidence>
<dbReference type="Proteomes" id="UP000500857">
    <property type="component" value="Chromosome"/>
</dbReference>
<evidence type="ECO:0000313" key="1">
    <source>
        <dbReference type="EMBL" id="QIZ71356.1"/>
    </source>
</evidence>
<dbReference type="GO" id="GO:0008047">
    <property type="term" value="F:enzyme activator activity"/>
    <property type="evidence" value="ECO:0007669"/>
    <property type="project" value="InterPro"/>
</dbReference>
<dbReference type="PANTHER" id="PTHR30302:SF5">
    <property type="entry name" value="SLR1876 PROTEIN"/>
    <property type="match status" value="1"/>
</dbReference>
<dbReference type="NCBIfam" id="TIGR00072">
    <property type="entry name" value="hydrog_prot"/>
    <property type="match status" value="1"/>
</dbReference>